<keyword evidence="3" id="KW-1185">Reference proteome</keyword>
<feature type="region of interest" description="Disordered" evidence="1">
    <location>
        <begin position="1"/>
        <end position="30"/>
    </location>
</feature>
<comment type="caution">
    <text evidence="2">The sequence shown here is derived from an EMBL/GenBank/DDBJ whole genome shotgun (WGS) entry which is preliminary data.</text>
</comment>
<name>A0A9P4V8C2_9PLEO</name>
<organism evidence="2 3">
    <name type="scientific">Polyplosphaeria fusca</name>
    <dbReference type="NCBI Taxonomy" id="682080"/>
    <lineage>
        <taxon>Eukaryota</taxon>
        <taxon>Fungi</taxon>
        <taxon>Dikarya</taxon>
        <taxon>Ascomycota</taxon>
        <taxon>Pezizomycotina</taxon>
        <taxon>Dothideomycetes</taxon>
        <taxon>Pleosporomycetidae</taxon>
        <taxon>Pleosporales</taxon>
        <taxon>Tetraplosphaeriaceae</taxon>
        <taxon>Polyplosphaeria</taxon>
    </lineage>
</organism>
<sequence length="135" mass="14126">MRRRSAGVGAVLAASQRSVERRQRPGPAPGRLLEAVAMGRMANGEMARRRVAAVERMRRTGGRRGNGLGLWLGGLEGAEGAVRCVVGGVGVVERTVVGRGAVEEDVDEGSSSRGGGPVMADAQRWQSQSLAVVCF</sequence>
<proteinExistence type="predicted"/>
<reference evidence="2" key="1">
    <citation type="journal article" date="2020" name="Stud. Mycol.">
        <title>101 Dothideomycetes genomes: a test case for predicting lifestyles and emergence of pathogens.</title>
        <authorList>
            <person name="Haridas S."/>
            <person name="Albert R."/>
            <person name="Binder M."/>
            <person name="Bloem J."/>
            <person name="Labutti K."/>
            <person name="Salamov A."/>
            <person name="Andreopoulos B."/>
            <person name="Baker S."/>
            <person name="Barry K."/>
            <person name="Bills G."/>
            <person name="Bluhm B."/>
            <person name="Cannon C."/>
            <person name="Castanera R."/>
            <person name="Culley D."/>
            <person name="Daum C."/>
            <person name="Ezra D."/>
            <person name="Gonzalez J."/>
            <person name="Henrissat B."/>
            <person name="Kuo A."/>
            <person name="Liang C."/>
            <person name="Lipzen A."/>
            <person name="Lutzoni F."/>
            <person name="Magnuson J."/>
            <person name="Mondo S."/>
            <person name="Nolan M."/>
            <person name="Ohm R."/>
            <person name="Pangilinan J."/>
            <person name="Park H.-J."/>
            <person name="Ramirez L."/>
            <person name="Alfaro M."/>
            <person name="Sun H."/>
            <person name="Tritt A."/>
            <person name="Yoshinaga Y."/>
            <person name="Zwiers L.-H."/>
            <person name="Turgeon B."/>
            <person name="Goodwin S."/>
            <person name="Spatafora J."/>
            <person name="Crous P."/>
            <person name="Grigoriev I."/>
        </authorList>
    </citation>
    <scope>NUCLEOTIDE SEQUENCE</scope>
    <source>
        <strain evidence="2">CBS 125425</strain>
    </source>
</reference>
<evidence type="ECO:0000256" key="1">
    <source>
        <dbReference type="SAM" id="MobiDB-lite"/>
    </source>
</evidence>
<evidence type="ECO:0000313" key="3">
    <source>
        <dbReference type="Proteomes" id="UP000799444"/>
    </source>
</evidence>
<evidence type="ECO:0000313" key="2">
    <source>
        <dbReference type="EMBL" id="KAF2740203.1"/>
    </source>
</evidence>
<dbReference type="AlphaFoldDB" id="A0A9P4V8C2"/>
<gene>
    <name evidence="2" type="ORF">EJ04DRAFT_234890</name>
</gene>
<dbReference type="Proteomes" id="UP000799444">
    <property type="component" value="Unassembled WGS sequence"/>
</dbReference>
<protein>
    <submittedName>
        <fullName evidence="2">Uncharacterized protein</fullName>
    </submittedName>
</protein>
<dbReference type="EMBL" id="ML996101">
    <property type="protein sequence ID" value="KAF2740203.1"/>
    <property type="molecule type" value="Genomic_DNA"/>
</dbReference>
<accession>A0A9P4V8C2</accession>